<evidence type="ECO:0000256" key="1">
    <source>
        <dbReference type="SAM" id="MobiDB-lite"/>
    </source>
</evidence>
<accession>A0A3N0YS49</accession>
<dbReference type="EMBL" id="RJVU01027559">
    <property type="protein sequence ID" value="ROL49042.1"/>
    <property type="molecule type" value="Genomic_DNA"/>
</dbReference>
<dbReference type="Pfam" id="PF23670">
    <property type="entry name" value="PIGBOS1"/>
    <property type="match status" value="1"/>
</dbReference>
<evidence type="ECO:0008006" key="5">
    <source>
        <dbReference type="Google" id="ProtNLM"/>
    </source>
</evidence>
<dbReference type="AlphaFoldDB" id="A0A3N0YS49"/>
<feature type="region of interest" description="Disordered" evidence="1">
    <location>
        <begin position="34"/>
        <end position="70"/>
    </location>
</feature>
<dbReference type="Proteomes" id="UP000281406">
    <property type="component" value="Unassembled WGS sequence"/>
</dbReference>
<keyword evidence="2" id="KW-0812">Transmembrane</keyword>
<protein>
    <recommendedName>
        <fullName evidence="5">Protein PIGBOS1</fullName>
    </recommendedName>
</protein>
<dbReference type="OrthoDB" id="9899861at2759"/>
<organism evidence="3 4">
    <name type="scientific">Anabarilius grahami</name>
    <name type="common">Kanglang fish</name>
    <name type="synonym">Barilius grahami</name>
    <dbReference type="NCBI Taxonomy" id="495550"/>
    <lineage>
        <taxon>Eukaryota</taxon>
        <taxon>Metazoa</taxon>
        <taxon>Chordata</taxon>
        <taxon>Craniata</taxon>
        <taxon>Vertebrata</taxon>
        <taxon>Euteleostomi</taxon>
        <taxon>Actinopterygii</taxon>
        <taxon>Neopterygii</taxon>
        <taxon>Teleostei</taxon>
        <taxon>Ostariophysi</taxon>
        <taxon>Cypriniformes</taxon>
        <taxon>Xenocyprididae</taxon>
        <taxon>Xenocypridinae</taxon>
        <taxon>Xenocypridinae incertae sedis</taxon>
        <taxon>Anabarilius</taxon>
    </lineage>
</organism>
<comment type="caution">
    <text evidence="3">The sequence shown here is derived from an EMBL/GenBank/DDBJ whole genome shotgun (WGS) entry which is preliminary data.</text>
</comment>
<gene>
    <name evidence="3" type="ORF">DPX16_16657</name>
</gene>
<sequence>MFGRRIPFNQIAFATLVGVVGGVYIYRPVFELPRKPPTAPDQDLKPDSEDQRAETTPEKVQEANAFATKD</sequence>
<evidence type="ECO:0000256" key="2">
    <source>
        <dbReference type="SAM" id="Phobius"/>
    </source>
</evidence>
<keyword evidence="4" id="KW-1185">Reference proteome</keyword>
<name>A0A3N0YS49_ANAGA</name>
<reference evidence="3 4" key="1">
    <citation type="submission" date="2018-10" db="EMBL/GenBank/DDBJ databases">
        <title>Genome assembly for a Yunnan-Guizhou Plateau 3E fish, Anabarilius grahami (Regan), and its evolutionary and genetic applications.</title>
        <authorList>
            <person name="Jiang W."/>
        </authorList>
    </citation>
    <scope>NUCLEOTIDE SEQUENCE [LARGE SCALE GENOMIC DNA]</scope>
    <source>
        <strain evidence="3">AG-KIZ</strain>
        <tissue evidence="3">Muscle</tissue>
    </source>
</reference>
<keyword evidence="2" id="KW-1133">Transmembrane helix</keyword>
<feature type="transmembrane region" description="Helical" evidence="2">
    <location>
        <begin position="6"/>
        <end position="26"/>
    </location>
</feature>
<evidence type="ECO:0000313" key="4">
    <source>
        <dbReference type="Proteomes" id="UP000281406"/>
    </source>
</evidence>
<proteinExistence type="predicted"/>
<feature type="compositionally biased region" description="Basic and acidic residues" evidence="1">
    <location>
        <begin position="42"/>
        <end position="61"/>
    </location>
</feature>
<evidence type="ECO:0000313" key="3">
    <source>
        <dbReference type="EMBL" id="ROL49042.1"/>
    </source>
</evidence>
<dbReference type="InterPro" id="IPR057394">
    <property type="entry name" value="PIGBOS1"/>
</dbReference>
<keyword evidence="2" id="KW-0472">Membrane</keyword>